<dbReference type="EMBL" id="JASNWA010000003">
    <property type="protein sequence ID" value="KAK3178124.1"/>
    <property type="molecule type" value="Genomic_DNA"/>
</dbReference>
<proteinExistence type="predicted"/>
<name>A0AAD9ZFD4_9LECA</name>
<protein>
    <submittedName>
        <fullName evidence="1">Uncharacterized protein</fullName>
    </submittedName>
</protein>
<keyword evidence="2" id="KW-1185">Reference proteome</keyword>
<evidence type="ECO:0000313" key="1">
    <source>
        <dbReference type="EMBL" id="KAK3178124.1"/>
    </source>
</evidence>
<sequence length="139" mass="16002">MRLTGDDRKNGATCEAMDTTTNTFNIDGYDDNSGEDSLEEMMLQKLNVALEKKFTEYLSRPKPDRPVPTVTTVITKFDRFCRAFQRTTKTKIQPETKRTTRADVRLHVYFDDDRDGAAGFILELTKRWTKNNPDPAENT</sequence>
<organism evidence="1 2">
    <name type="scientific">Lepraria neglecta</name>
    <dbReference type="NCBI Taxonomy" id="209136"/>
    <lineage>
        <taxon>Eukaryota</taxon>
        <taxon>Fungi</taxon>
        <taxon>Dikarya</taxon>
        <taxon>Ascomycota</taxon>
        <taxon>Pezizomycotina</taxon>
        <taxon>Lecanoromycetes</taxon>
        <taxon>OSLEUM clade</taxon>
        <taxon>Lecanoromycetidae</taxon>
        <taxon>Lecanorales</taxon>
        <taxon>Lecanorineae</taxon>
        <taxon>Stereocaulaceae</taxon>
        <taxon>Lepraria</taxon>
    </lineage>
</organism>
<comment type="caution">
    <text evidence="1">The sequence shown here is derived from an EMBL/GenBank/DDBJ whole genome shotgun (WGS) entry which is preliminary data.</text>
</comment>
<gene>
    <name evidence="1" type="ORF">OEA41_000257</name>
</gene>
<accession>A0AAD9ZFD4</accession>
<evidence type="ECO:0000313" key="2">
    <source>
        <dbReference type="Proteomes" id="UP001276659"/>
    </source>
</evidence>
<dbReference type="AlphaFoldDB" id="A0AAD9ZFD4"/>
<dbReference type="Proteomes" id="UP001276659">
    <property type="component" value="Unassembled WGS sequence"/>
</dbReference>
<reference evidence="1" key="1">
    <citation type="submission" date="2022-11" db="EMBL/GenBank/DDBJ databases">
        <title>Chromosomal genome sequence assembly and mating type (MAT) locus characterization of the leprose asexual lichenized fungus Lepraria neglecta (Nyl.) Erichsen.</title>
        <authorList>
            <person name="Allen J.L."/>
            <person name="Pfeffer B."/>
        </authorList>
    </citation>
    <scope>NUCLEOTIDE SEQUENCE</scope>
    <source>
        <strain evidence="1">Allen 5258</strain>
    </source>
</reference>